<proteinExistence type="predicted"/>
<evidence type="ECO:0000313" key="4">
    <source>
        <dbReference type="Proteomes" id="UP001159405"/>
    </source>
</evidence>
<feature type="region of interest" description="Disordered" evidence="2">
    <location>
        <begin position="1"/>
        <end position="25"/>
    </location>
</feature>
<reference evidence="3 4" key="1">
    <citation type="submission" date="2022-05" db="EMBL/GenBank/DDBJ databases">
        <authorList>
            <consortium name="Genoscope - CEA"/>
            <person name="William W."/>
        </authorList>
    </citation>
    <scope>NUCLEOTIDE SEQUENCE [LARGE SCALE GENOMIC DNA]</scope>
</reference>
<keyword evidence="4" id="KW-1185">Reference proteome</keyword>
<evidence type="ECO:0008006" key="5">
    <source>
        <dbReference type="Google" id="ProtNLM"/>
    </source>
</evidence>
<organism evidence="3 4">
    <name type="scientific">Porites lobata</name>
    <dbReference type="NCBI Taxonomy" id="104759"/>
    <lineage>
        <taxon>Eukaryota</taxon>
        <taxon>Metazoa</taxon>
        <taxon>Cnidaria</taxon>
        <taxon>Anthozoa</taxon>
        <taxon>Hexacorallia</taxon>
        <taxon>Scleractinia</taxon>
        <taxon>Fungiina</taxon>
        <taxon>Poritidae</taxon>
        <taxon>Porites</taxon>
    </lineage>
</organism>
<keyword evidence="1" id="KW-0175">Coiled coil</keyword>
<feature type="coiled-coil region" evidence="1">
    <location>
        <begin position="78"/>
        <end position="112"/>
    </location>
</feature>
<comment type="caution">
    <text evidence="3">The sequence shown here is derived from an EMBL/GenBank/DDBJ whole genome shotgun (WGS) entry which is preliminary data.</text>
</comment>
<dbReference type="EMBL" id="CALNXK010000143">
    <property type="protein sequence ID" value="CAH3168092.1"/>
    <property type="molecule type" value="Genomic_DNA"/>
</dbReference>
<protein>
    <recommendedName>
        <fullName evidence="5">Occludin</fullName>
    </recommendedName>
</protein>
<feature type="compositionally biased region" description="Basic and acidic residues" evidence="2">
    <location>
        <begin position="1"/>
        <end position="11"/>
    </location>
</feature>
<sequence>MAEPGRGREKSYALQDEYPDDLEYRDSEEEIYYPTSNEVSRVDFNQPRTSREGLAPYEFYRNYDEAIRGDADYRDQYIQNWQSALEKQDEEIRELNTHLRELREECREYFSSLEEKLSCFEGKVDLVINLVSSWKHHPSMDRRCQGFCTKHVRTEKCLCRGLKEPHRCCGRIGGICDC</sequence>
<gene>
    <name evidence="3" type="ORF">PLOB_00009013</name>
</gene>
<evidence type="ECO:0000313" key="3">
    <source>
        <dbReference type="EMBL" id="CAH3168092.1"/>
    </source>
</evidence>
<dbReference type="Proteomes" id="UP001159405">
    <property type="component" value="Unassembled WGS sequence"/>
</dbReference>
<evidence type="ECO:0000256" key="2">
    <source>
        <dbReference type="SAM" id="MobiDB-lite"/>
    </source>
</evidence>
<accession>A0ABN8QNY9</accession>
<evidence type="ECO:0000256" key="1">
    <source>
        <dbReference type="SAM" id="Coils"/>
    </source>
</evidence>
<name>A0ABN8QNY9_9CNID</name>